<evidence type="ECO:0000313" key="5">
    <source>
        <dbReference type="Proteomes" id="UP000236959"/>
    </source>
</evidence>
<dbReference type="GO" id="GO:0005829">
    <property type="term" value="C:cytosol"/>
    <property type="evidence" value="ECO:0007669"/>
    <property type="project" value="TreeGrafter"/>
</dbReference>
<evidence type="ECO:0000256" key="1">
    <source>
        <dbReference type="ARBA" id="ARBA00022723"/>
    </source>
</evidence>
<dbReference type="GO" id="GO:0016832">
    <property type="term" value="F:aldehyde-lyase activity"/>
    <property type="evidence" value="ECO:0007669"/>
    <property type="project" value="TreeGrafter"/>
</dbReference>
<feature type="domain" description="Class II aldolase/adducin N-terminal" evidence="3">
    <location>
        <begin position="10"/>
        <end position="190"/>
    </location>
</feature>
<keyword evidence="5" id="KW-1185">Reference proteome</keyword>
<dbReference type="GO" id="GO:0019323">
    <property type="term" value="P:pentose catabolic process"/>
    <property type="evidence" value="ECO:0007669"/>
    <property type="project" value="TreeGrafter"/>
</dbReference>
<dbReference type="EMBL" id="PPCN01000020">
    <property type="protein sequence ID" value="POF27911.1"/>
    <property type="molecule type" value="Genomic_DNA"/>
</dbReference>
<dbReference type="SMART" id="SM01007">
    <property type="entry name" value="Aldolase_II"/>
    <property type="match status" value="1"/>
</dbReference>
<dbReference type="InterPro" id="IPR050197">
    <property type="entry name" value="Aldolase_class_II_sugar_metab"/>
</dbReference>
<dbReference type="OrthoDB" id="5500703at2"/>
<dbReference type="PANTHER" id="PTHR22789">
    <property type="entry name" value="FUCULOSE PHOSPHATE ALDOLASE"/>
    <property type="match status" value="1"/>
</dbReference>
<keyword evidence="1" id="KW-0479">Metal-binding</keyword>
<dbReference type="AlphaFoldDB" id="A0A2S3UJS3"/>
<comment type="caution">
    <text evidence="4">The sequence shown here is derived from an EMBL/GenBank/DDBJ whole genome shotgun (WGS) entry which is preliminary data.</text>
</comment>
<accession>A0A2S3UJS3</accession>
<dbReference type="InterPro" id="IPR001303">
    <property type="entry name" value="Aldolase_II/adducin_N"/>
</dbReference>
<dbReference type="GO" id="GO:0046872">
    <property type="term" value="F:metal ion binding"/>
    <property type="evidence" value="ECO:0007669"/>
    <property type="project" value="UniProtKB-KW"/>
</dbReference>
<dbReference type="Proteomes" id="UP000236959">
    <property type="component" value="Unassembled WGS sequence"/>
</dbReference>
<evidence type="ECO:0000259" key="3">
    <source>
        <dbReference type="SMART" id="SM01007"/>
    </source>
</evidence>
<dbReference type="SUPFAM" id="SSF53639">
    <property type="entry name" value="AraD/HMP-PK domain-like"/>
    <property type="match status" value="1"/>
</dbReference>
<dbReference type="Pfam" id="PF00596">
    <property type="entry name" value="Aldolase_II"/>
    <property type="match status" value="1"/>
</dbReference>
<protein>
    <submittedName>
        <fullName evidence="4">Ribulose-5-phosphate 4-epimerase/fuculose-1-phosphate aldolase</fullName>
    </submittedName>
</protein>
<dbReference type="InterPro" id="IPR036409">
    <property type="entry name" value="Aldolase_II/adducin_N_sf"/>
</dbReference>
<name>A0A2S3UJS3_9HYPH</name>
<dbReference type="Gene3D" id="3.40.225.10">
    <property type="entry name" value="Class II aldolase/adducin N-terminal domain"/>
    <property type="match status" value="1"/>
</dbReference>
<dbReference type="PANTHER" id="PTHR22789:SF0">
    <property type="entry name" value="3-OXO-TETRONATE 4-PHOSPHATE DECARBOXYLASE-RELATED"/>
    <property type="match status" value="1"/>
</dbReference>
<organism evidence="4 5">
    <name type="scientific">Roseibium marinum</name>
    <dbReference type="NCBI Taxonomy" id="281252"/>
    <lineage>
        <taxon>Bacteria</taxon>
        <taxon>Pseudomonadati</taxon>
        <taxon>Pseudomonadota</taxon>
        <taxon>Alphaproteobacteria</taxon>
        <taxon>Hyphomicrobiales</taxon>
        <taxon>Stappiaceae</taxon>
        <taxon>Roseibium</taxon>
    </lineage>
</organism>
<evidence type="ECO:0000313" key="4">
    <source>
        <dbReference type="EMBL" id="POF27911.1"/>
    </source>
</evidence>
<evidence type="ECO:0000256" key="2">
    <source>
        <dbReference type="ARBA" id="ARBA00023239"/>
    </source>
</evidence>
<dbReference type="RefSeq" id="WP_103225522.1">
    <property type="nucleotide sequence ID" value="NZ_PPCN01000020.1"/>
</dbReference>
<gene>
    <name evidence="4" type="ORF">CLV41_12071</name>
</gene>
<reference evidence="4 5" key="1">
    <citation type="submission" date="2018-01" db="EMBL/GenBank/DDBJ databases">
        <title>Genomic Encyclopedia of Archaeal and Bacterial Type Strains, Phase II (KMG-II): from individual species to whole genera.</title>
        <authorList>
            <person name="Goeker M."/>
        </authorList>
    </citation>
    <scope>NUCLEOTIDE SEQUENCE [LARGE SCALE GENOMIC DNA]</scope>
    <source>
        <strain evidence="4 5">DSM 17023</strain>
    </source>
</reference>
<sequence>MNEKLVEDLCELACAARVLAVNGHEDMTLGHVALRDPDGRGIWMKRRGLSLGEVRDQADFLLVDWDGKVLEGEGNRHGEWPIHTEVMLARPDIQASLHSHPEYATLLTASEAAFPRFTQDGLRLGSGGVPRFTDTADLLVDREQGRQLAGKLGDADIVFMKNHGTSIYAETIAKLALTGIFLERAARALIRAKSAGLELEVPAEGDAQKVIGSLEEAGFVADNWNYLLRDLRRREGPGMTGRADR</sequence>
<keyword evidence="2" id="KW-0456">Lyase</keyword>
<proteinExistence type="predicted"/>